<dbReference type="AlphaFoldDB" id="A0A6A6RSE6"/>
<dbReference type="OrthoDB" id="2333384at2759"/>
<protein>
    <recommendedName>
        <fullName evidence="2">Arrestin-like N-terminal domain-containing protein</fullName>
    </recommendedName>
</protein>
<dbReference type="Gene3D" id="2.60.40.640">
    <property type="match status" value="1"/>
</dbReference>
<organism evidence="3 4">
    <name type="scientific">Massarina eburnea CBS 473.64</name>
    <dbReference type="NCBI Taxonomy" id="1395130"/>
    <lineage>
        <taxon>Eukaryota</taxon>
        <taxon>Fungi</taxon>
        <taxon>Dikarya</taxon>
        <taxon>Ascomycota</taxon>
        <taxon>Pezizomycotina</taxon>
        <taxon>Dothideomycetes</taxon>
        <taxon>Pleosporomycetidae</taxon>
        <taxon>Pleosporales</taxon>
        <taxon>Massarineae</taxon>
        <taxon>Massarinaceae</taxon>
        <taxon>Massarina</taxon>
    </lineage>
</organism>
<gene>
    <name evidence="3" type="ORF">P280DRAFT_88688</name>
</gene>
<feature type="domain" description="Arrestin-like N-terminal" evidence="2">
    <location>
        <begin position="9"/>
        <end position="93"/>
    </location>
</feature>
<dbReference type="InterPro" id="IPR014756">
    <property type="entry name" value="Ig_E-set"/>
</dbReference>
<name>A0A6A6RSE6_9PLEO</name>
<feature type="region of interest" description="Disordered" evidence="1">
    <location>
        <begin position="421"/>
        <end position="442"/>
    </location>
</feature>
<dbReference type="EMBL" id="MU006791">
    <property type="protein sequence ID" value="KAF2638035.1"/>
    <property type="molecule type" value="Genomic_DNA"/>
</dbReference>
<dbReference type="SUPFAM" id="SSF81296">
    <property type="entry name" value="E set domains"/>
    <property type="match status" value="1"/>
</dbReference>
<accession>A0A6A6RSE6</accession>
<keyword evidence="4" id="KW-1185">Reference proteome</keyword>
<reference evidence="3" key="1">
    <citation type="journal article" date="2020" name="Stud. Mycol.">
        <title>101 Dothideomycetes genomes: a test case for predicting lifestyles and emergence of pathogens.</title>
        <authorList>
            <person name="Haridas S."/>
            <person name="Albert R."/>
            <person name="Binder M."/>
            <person name="Bloem J."/>
            <person name="Labutti K."/>
            <person name="Salamov A."/>
            <person name="Andreopoulos B."/>
            <person name="Baker S."/>
            <person name="Barry K."/>
            <person name="Bills G."/>
            <person name="Bluhm B."/>
            <person name="Cannon C."/>
            <person name="Castanera R."/>
            <person name="Culley D."/>
            <person name="Daum C."/>
            <person name="Ezra D."/>
            <person name="Gonzalez J."/>
            <person name="Henrissat B."/>
            <person name="Kuo A."/>
            <person name="Liang C."/>
            <person name="Lipzen A."/>
            <person name="Lutzoni F."/>
            <person name="Magnuson J."/>
            <person name="Mondo S."/>
            <person name="Nolan M."/>
            <person name="Ohm R."/>
            <person name="Pangilinan J."/>
            <person name="Park H.-J."/>
            <person name="Ramirez L."/>
            <person name="Alfaro M."/>
            <person name="Sun H."/>
            <person name="Tritt A."/>
            <person name="Yoshinaga Y."/>
            <person name="Zwiers L.-H."/>
            <person name="Turgeon B."/>
            <person name="Goodwin S."/>
            <person name="Spatafora J."/>
            <person name="Crous P."/>
            <person name="Grigoriev I."/>
        </authorList>
    </citation>
    <scope>NUCLEOTIDE SEQUENCE</scope>
    <source>
        <strain evidence="3">CBS 473.64</strain>
    </source>
</reference>
<evidence type="ECO:0000313" key="4">
    <source>
        <dbReference type="Proteomes" id="UP000799753"/>
    </source>
</evidence>
<sequence length="457" mass="51463">MAPGSNLRIVVDGDSTKVYRRGDRVTGRVILATEEKQDITSLRLAFMGTVTTRTTRPFYMTGNEADATKSRRDYEERITLFNFEQELLPRCTLAPKKDSWIFDFRFPDCTTPKYSRWQYGPKYCKDPHPLPPSFRTYTNNPGGQATVAYFLKAHLGRSGSKHPLKIYEMLPYHPTPYDPSLEARVVPRVLYAQTWKPLAEGRKSIDKAFSKLSRRTTMSNNNPRIVPTIHFPERTTPGQHIPILLSLVNSHNPFNVDVNSQAQCELDSVTVSIGTHTTSMCGQPATQPEDAMSKYITCVSKPDMKQPIAFGEQVKLTNDFRLIDDVECVPSFKTYTITRRYDLTVVVGVKYEGRKSEIRCTMALEILPRLPRELGRSIPDTNDAEFEPLPLYEPREPSKELAPDYYSIYSLANTPSISSATSLVHTSSGDSSVASGSSKPTTMLKEVAMDECPVYSP</sequence>
<dbReference type="CDD" id="cd22952">
    <property type="entry name" value="ART10-like"/>
    <property type="match status" value="1"/>
</dbReference>
<dbReference type="Proteomes" id="UP000799753">
    <property type="component" value="Unassembled WGS sequence"/>
</dbReference>
<dbReference type="Pfam" id="PF00339">
    <property type="entry name" value="Arrestin_N"/>
    <property type="match status" value="1"/>
</dbReference>
<dbReference type="InterPro" id="IPR011021">
    <property type="entry name" value="Arrestin-like_N"/>
</dbReference>
<dbReference type="InterPro" id="IPR014752">
    <property type="entry name" value="Arrestin-like_C"/>
</dbReference>
<evidence type="ECO:0000313" key="3">
    <source>
        <dbReference type="EMBL" id="KAF2638035.1"/>
    </source>
</evidence>
<proteinExistence type="predicted"/>
<feature type="compositionally biased region" description="Low complexity" evidence="1">
    <location>
        <begin position="427"/>
        <end position="438"/>
    </location>
</feature>
<evidence type="ECO:0000256" key="1">
    <source>
        <dbReference type="SAM" id="MobiDB-lite"/>
    </source>
</evidence>
<evidence type="ECO:0000259" key="2">
    <source>
        <dbReference type="Pfam" id="PF00339"/>
    </source>
</evidence>